<reference evidence="1 2" key="1">
    <citation type="submission" date="2021-03" db="EMBL/GenBank/DDBJ databases">
        <title>Metabolic Capacity of the Antarctic Cyanobacterium Phormidium pseudopriestleyi that Sustains Oxygenic Photosynthesis in the Presence of Hydrogen Sulfide.</title>
        <authorList>
            <person name="Lumian J.E."/>
            <person name="Jungblut A.D."/>
            <person name="Dillon M.L."/>
            <person name="Hawes I."/>
            <person name="Doran P.T."/>
            <person name="Mackey T.J."/>
            <person name="Dick G.J."/>
            <person name="Grettenberger C.L."/>
            <person name="Sumner D.Y."/>
        </authorList>
    </citation>
    <scope>NUCLEOTIDE SEQUENCE [LARGE SCALE GENOMIC DNA]</scope>
    <source>
        <strain evidence="1 2">FRX01</strain>
    </source>
</reference>
<sequence length="72" mass="7915">MRFAPIWGFFVCDRRVTVGSALMMPVPGSRVLGVRSIIRAIASGFPRFPGILEECFSTNAVNFPQQNGIKEA</sequence>
<keyword evidence="2" id="KW-1185">Reference proteome</keyword>
<accession>A0ABS3FY86</accession>
<comment type="caution">
    <text evidence="1">The sequence shown here is derived from an EMBL/GenBank/DDBJ whole genome shotgun (WGS) entry which is preliminary data.</text>
</comment>
<gene>
    <name evidence="1" type="ORF">J0895_24050</name>
</gene>
<dbReference type="Proteomes" id="UP000664844">
    <property type="component" value="Unassembled WGS sequence"/>
</dbReference>
<evidence type="ECO:0000313" key="2">
    <source>
        <dbReference type="Proteomes" id="UP000664844"/>
    </source>
</evidence>
<evidence type="ECO:0000313" key="1">
    <source>
        <dbReference type="EMBL" id="MBO0352098.1"/>
    </source>
</evidence>
<dbReference type="RefSeq" id="WP_207090518.1">
    <property type="nucleotide sequence ID" value="NZ_JAFLQW010000637.1"/>
</dbReference>
<proteinExistence type="predicted"/>
<protein>
    <submittedName>
        <fullName evidence="1">Uncharacterized protein</fullName>
    </submittedName>
</protein>
<name>A0ABS3FY86_9CYAN</name>
<organism evidence="1 2">
    <name type="scientific">Phormidium pseudopriestleyi FRX01</name>
    <dbReference type="NCBI Taxonomy" id="1759528"/>
    <lineage>
        <taxon>Bacteria</taxon>
        <taxon>Bacillati</taxon>
        <taxon>Cyanobacteriota</taxon>
        <taxon>Cyanophyceae</taxon>
        <taxon>Oscillatoriophycideae</taxon>
        <taxon>Oscillatoriales</taxon>
        <taxon>Oscillatoriaceae</taxon>
        <taxon>Phormidium</taxon>
    </lineage>
</organism>
<dbReference type="EMBL" id="JAFLQW010000637">
    <property type="protein sequence ID" value="MBO0352098.1"/>
    <property type="molecule type" value="Genomic_DNA"/>
</dbReference>